<dbReference type="GeneID" id="44996980"/>
<keyword evidence="3" id="KW-1185">Reference proteome</keyword>
<dbReference type="EMBL" id="AE001437">
    <property type="protein sequence ID" value="AAK78451.1"/>
    <property type="molecule type" value="Genomic_DNA"/>
</dbReference>
<dbReference type="InterPro" id="IPR000740">
    <property type="entry name" value="GrpE"/>
</dbReference>
<reference evidence="2 3" key="1">
    <citation type="journal article" date="2001" name="J. Bacteriol.">
        <title>Genome sequence and comparative analysis of the solvent-producing bacterium Clostridium acetobutylicum.</title>
        <authorList>
            <person name="Nolling J."/>
            <person name="Breton G."/>
            <person name="Omelchenko M.V."/>
            <person name="Makarova K.S."/>
            <person name="Zeng Q."/>
            <person name="Gibson R."/>
            <person name="Lee H.M."/>
            <person name="Dubois J."/>
            <person name="Qiu D."/>
            <person name="Hitti J."/>
            <person name="Wolf Y.I."/>
            <person name="Tatusov R.L."/>
            <person name="Sabathe F."/>
            <person name="Doucette-Stamm L."/>
            <person name="Soucaille P."/>
            <person name="Daly M.J."/>
            <person name="Bennett G.N."/>
            <person name="Koonin E.V."/>
            <person name="Smith D.R."/>
        </authorList>
    </citation>
    <scope>NUCLEOTIDE SEQUENCE [LARGE SCALE GENOMIC DNA]</scope>
    <source>
        <strain evidence="3">ATCC 824 / DSM 792 / JCM 1419 / LMG 5710 / VKM B-1787</strain>
    </source>
</reference>
<sequence length="190" mass="22275">MEKETLENPVLEELVKKIEEKTEEFALGVEKLTEEFESKVKYDKHKDEIIDNLHEELQSYRNDIIGKMIKPLITDIIYTIDNNNKTCEALKDKDGTEFTKEKVLQIVGGLSEDLEDMLYRQGVEDFTFSFPEFDPKKQKVVKTVETDDKNKDRTVSKSIKKGYIWDGKVIRHELVEVYVYNSNVSKEQEE</sequence>
<evidence type="ECO:0000313" key="2">
    <source>
        <dbReference type="EMBL" id="AAK78451.1"/>
    </source>
</evidence>
<dbReference type="GO" id="GO:0051087">
    <property type="term" value="F:protein-folding chaperone binding"/>
    <property type="evidence" value="ECO:0007669"/>
    <property type="project" value="InterPro"/>
</dbReference>
<dbReference type="Proteomes" id="UP000000814">
    <property type="component" value="Chromosome"/>
</dbReference>
<dbReference type="OrthoDB" id="1918978at2"/>
<dbReference type="InterPro" id="IPR009012">
    <property type="entry name" value="GrpE_head"/>
</dbReference>
<dbReference type="PATRIC" id="fig|272562.8.peg.670"/>
<dbReference type="SUPFAM" id="SSF51064">
    <property type="entry name" value="Head domain of nucleotide exchange factor GrpE"/>
    <property type="match status" value="1"/>
</dbReference>
<keyword evidence="1" id="KW-0143">Chaperone</keyword>
<dbReference type="AlphaFoldDB" id="Q97LT3"/>
<evidence type="ECO:0000313" key="3">
    <source>
        <dbReference type="Proteomes" id="UP000000814"/>
    </source>
</evidence>
<dbReference type="eggNOG" id="COG0576">
    <property type="taxonomic scope" value="Bacteria"/>
</dbReference>
<dbReference type="HOGENOM" id="CLU_106256_0_0_9"/>
<gene>
    <name evidence="2" type="ordered locus">CA_C0471</name>
</gene>
<proteinExistence type="predicted"/>
<accession>Q97LT3</accession>
<dbReference type="Pfam" id="PF01025">
    <property type="entry name" value="GrpE"/>
    <property type="match status" value="1"/>
</dbReference>
<name>Q97LT3_CLOAB</name>
<dbReference type="GO" id="GO:0006457">
    <property type="term" value="P:protein folding"/>
    <property type="evidence" value="ECO:0007669"/>
    <property type="project" value="InterPro"/>
</dbReference>
<dbReference type="Gene3D" id="2.30.22.10">
    <property type="entry name" value="Head domain of nucleotide exchange factor GrpE"/>
    <property type="match status" value="1"/>
</dbReference>
<organism evidence="2 3">
    <name type="scientific">Clostridium acetobutylicum (strain ATCC 824 / DSM 792 / JCM 1419 / IAM 19013 / LMG 5710 / NBRC 13948 / NRRL B-527 / VKM B-1787 / 2291 / W)</name>
    <dbReference type="NCBI Taxonomy" id="272562"/>
    <lineage>
        <taxon>Bacteria</taxon>
        <taxon>Bacillati</taxon>
        <taxon>Bacillota</taxon>
        <taxon>Clostridia</taxon>
        <taxon>Eubacteriales</taxon>
        <taxon>Clostridiaceae</taxon>
        <taxon>Clostridium</taxon>
    </lineage>
</organism>
<dbReference type="STRING" id="272562.CA_C0471"/>
<evidence type="ECO:0000256" key="1">
    <source>
        <dbReference type="ARBA" id="ARBA00023186"/>
    </source>
</evidence>
<dbReference type="RefSeq" id="WP_010963793.1">
    <property type="nucleotide sequence ID" value="NC_003030.1"/>
</dbReference>
<dbReference type="GO" id="GO:0042803">
    <property type="term" value="F:protein homodimerization activity"/>
    <property type="evidence" value="ECO:0007669"/>
    <property type="project" value="InterPro"/>
</dbReference>
<dbReference type="PIR" id="H96957">
    <property type="entry name" value="H96957"/>
</dbReference>
<protein>
    <submittedName>
        <fullName evidence="2">GrpE protein HSP-70 cofactor</fullName>
    </submittedName>
</protein>
<dbReference type="GO" id="GO:0000774">
    <property type="term" value="F:adenyl-nucleotide exchange factor activity"/>
    <property type="evidence" value="ECO:0007669"/>
    <property type="project" value="InterPro"/>
</dbReference>
<dbReference type="KEGG" id="cac:CA_C0471"/>